<reference evidence="2 3" key="1">
    <citation type="submission" date="2017-08" db="EMBL/GenBank/DDBJ databases">
        <title>Infants hospitalized years apart are colonized by the same room-sourced microbial strains.</title>
        <authorList>
            <person name="Brooks B."/>
            <person name="Olm M.R."/>
            <person name="Firek B.A."/>
            <person name="Baker R."/>
            <person name="Thomas B.C."/>
            <person name="Morowitz M.J."/>
            <person name="Banfield J.F."/>
        </authorList>
    </citation>
    <scope>NUCLEOTIDE SEQUENCE [LARGE SCALE GENOMIC DNA]</scope>
    <source>
        <strain evidence="2">S2_018_000_R3_110</strain>
    </source>
</reference>
<evidence type="ECO:0000313" key="2">
    <source>
        <dbReference type="EMBL" id="PZO78789.1"/>
    </source>
</evidence>
<evidence type="ECO:0000313" key="3">
    <source>
        <dbReference type="Proteomes" id="UP000248614"/>
    </source>
</evidence>
<feature type="chain" id="PRO_5016176607" evidence="1">
    <location>
        <begin position="22"/>
        <end position="139"/>
    </location>
</feature>
<dbReference type="Proteomes" id="UP000248614">
    <property type="component" value="Unassembled WGS sequence"/>
</dbReference>
<evidence type="ECO:0000256" key="1">
    <source>
        <dbReference type="SAM" id="SignalP"/>
    </source>
</evidence>
<accession>A0A2W4ZFM7</accession>
<comment type="caution">
    <text evidence="2">The sequence shown here is derived from an EMBL/GenBank/DDBJ whole genome shotgun (WGS) entry which is preliminary data.</text>
</comment>
<protein>
    <submittedName>
        <fullName evidence="2">Uncharacterized protein</fullName>
    </submittedName>
</protein>
<feature type="signal peptide" evidence="1">
    <location>
        <begin position="1"/>
        <end position="21"/>
    </location>
</feature>
<dbReference type="EMBL" id="QFNF01000010">
    <property type="protein sequence ID" value="PZO78789.1"/>
    <property type="molecule type" value="Genomic_DNA"/>
</dbReference>
<gene>
    <name evidence="2" type="ORF">DI632_05680</name>
</gene>
<name>A0A2W4ZFM7_9SPHN</name>
<keyword evidence="1" id="KW-0732">Signal</keyword>
<sequence length="139" mass="15065">MRLFSLLSVMLLAGSAIPAGAQDRGAQRAAAGEAALSRITAGRTSDKPVDCINLRNIRSSEIVQDTAIVYRMNNGTLFVNRPAGGGILDRDDILVTRTIGTQLCRIDIVNLVDRNSRMFSGSLSLGDFVPYSRLPRTRD</sequence>
<organism evidence="2 3">
    <name type="scientific">Sphingomonas hengshuiensis</name>
    <dbReference type="NCBI Taxonomy" id="1609977"/>
    <lineage>
        <taxon>Bacteria</taxon>
        <taxon>Pseudomonadati</taxon>
        <taxon>Pseudomonadota</taxon>
        <taxon>Alphaproteobacteria</taxon>
        <taxon>Sphingomonadales</taxon>
        <taxon>Sphingomonadaceae</taxon>
        <taxon>Sphingomonas</taxon>
    </lineage>
</organism>
<proteinExistence type="predicted"/>
<dbReference type="AlphaFoldDB" id="A0A2W4ZFM7"/>